<evidence type="ECO:0008006" key="4">
    <source>
        <dbReference type="Google" id="ProtNLM"/>
    </source>
</evidence>
<feature type="transmembrane region" description="Helical" evidence="1">
    <location>
        <begin position="14"/>
        <end position="34"/>
    </location>
</feature>
<sequence>MSDTLKNVRTVSRILGWVCLIAVVFEICLVPLIWHVDGWIDTSASQMTISLEELRALSGWQKYAVMASMMLPTLVMAYGLWRLRKMFLSFAENHIFQPAPIAHLKAFSVALMAQTLIKPLSGALTSVLATITRPEGERMLSIGLSDAEASTLFLGGLLLVIAWVLGEATRIEDENRSFV</sequence>
<dbReference type="InterPro" id="IPR021354">
    <property type="entry name" value="DUF2975"/>
</dbReference>
<evidence type="ECO:0000313" key="3">
    <source>
        <dbReference type="Proteomes" id="UP000076335"/>
    </source>
</evidence>
<organism evidence="2 3">
    <name type="scientific">Thalassospira lucentensis</name>
    <dbReference type="NCBI Taxonomy" id="168935"/>
    <lineage>
        <taxon>Bacteria</taxon>
        <taxon>Pseudomonadati</taxon>
        <taxon>Pseudomonadota</taxon>
        <taxon>Alphaproteobacteria</taxon>
        <taxon>Rhodospirillales</taxon>
        <taxon>Thalassospiraceae</taxon>
        <taxon>Thalassospira</taxon>
    </lineage>
</organism>
<dbReference type="EMBL" id="LPVY01000021">
    <property type="protein sequence ID" value="KZB62016.1"/>
    <property type="molecule type" value="Genomic_DNA"/>
</dbReference>
<gene>
    <name evidence="2" type="ORF">AUP42_03360</name>
</gene>
<evidence type="ECO:0000256" key="1">
    <source>
        <dbReference type="SAM" id="Phobius"/>
    </source>
</evidence>
<proteinExistence type="predicted"/>
<reference evidence="2 3" key="1">
    <citation type="submission" date="2015-12" db="EMBL/GenBank/DDBJ databases">
        <title>Genome sequence of Thalassospira lucentensis MCCC 1A02072.</title>
        <authorList>
            <person name="Lu L."/>
            <person name="Lai Q."/>
            <person name="Shao Z."/>
            <person name="Qian P."/>
        </authorList>
    </citation>
    <scope>NUCLEOTIDE SEQUENCE [LARGE SCALE GENOMIC DNA]</scope>
    <source>
        <strain evidence="2 3">MCCC 1A02072</strain>
    </source>
</reference>
<evidence type="ECO:0000313" key="2">
    <source>
        <dbReference type="EMBL" id="KZB62016.1"/>
    </source>
</evidence>
<dbReference type="Proteomes" id="UP000076335">
    <property type="component" value="Unassembled WGS sequence"/>
</dbReference>
<feature type="transmembrane region" description="Helical" evidence="1">
    <location>
        <begin position="104"/>
        <end position="129"/>
    </location>
</feature>
<accession>A0A154L1R5</accession>
<dbReference type="AlphaFoldDB" id="A0A154L1R5"/>
<name>A0A154L1R5_9PROT</name>
<protein>
    <recommendedName>
        <fullName evidence="4">DUF2975 domain-containing protein</fullName>
    </recommendedName>
</protein>
<dbReference type="Pfam" id="PF11188">
    <property type="entry name" value="DUF2975"/>
    <property type="match status" value="1"/>
</dbReference>
<keyword evidence="1" id="KW-0812">Transmembrane</keyword>
<feature type="transmembrane region" description="Helical" evidence="1">
    <location>
        <begin position="149"/>
        <end position="166"/>
    </location>
</feature>
<keyword evidence="1" id="KW-1133">Transmembrane helix</keyword>
<dbReference type="RefSeq" id="WP_062952599.1">
    <property type="nucleotide sequence ID" value="NZ_CP136684.1"/>
</dbReference>
<feature type="transmembrane region" description="Helical" evidence="1">
    <location>
        <begin position="63"/>
        <end position="83"/>
    </location>
</feature>
<comment type="caution">
    <text evidence="2">The sequence shown here is derived from an EMBL/GenBank/DDBJ whole genome shotgun (WGS) entry which is preliminary data.</text>
</comment>
<dbReference type="OrthoDB" id="7849390at2"/>
<keyword evidence="1" id="KW-0472">Membrane</keyword>